<accession>A0A0D6JF45</accession>
<feature type="domain" description="Response regulatory" evidence="15">
    <location>
        <begin position="1055"/>
        <end position="1171"/>
    </location>
</feature>
<dbReference type="SUPFAM" id="SSF55785">
    <property type="entry name" value="PYP-like sensor domain (PAS domain)"/>
    <property type="match status" value="1"/>
</dbReference>
<dbReference type="InterPro" id="IPR004358">
    <property type="entry name" value="Sig_transdc_His_kin-like_C"/>
</dbReference>
<sequence length="1179" mass="127424">MLDATMLIVIALAYVGGLFVIAWIGDRVLLRSPPGSGGRPLIYSLSIAVYCTSWTYFGSVGLSARTGYDFIPVYLGPILMFTLGLPVLMRIVRVAKGQNITSVADFIAARYGKSQTVAALVTVVAVVGSLPYIALQLKAIAVTMETLIGNHALLPVDLPRSIFNDTAFLITVALSAFAILFGTRHGDATEHQQGLILAIATESLVKLAAFLAVGLFVTFAMAGGPQALLAQAAAHEEIAKIFGQSFHGGTWLTVGLLSAVCIVLLPRQFHVAIVENNSESELRRAAWMFPLYLVLINIFVVPLAAAGLLFVGSQGNDPDFYVLTLPVSAGAEWMSLVAFIGGLSAATAMVIVESIALAIMLSNGVIIPLLVRYHVADIVAHGDMARLLLTIRRVAIVGVLFLAYLVFSALGESQGLAAIGLVSFAAIAQLAPAFFGGLFWGKGTSSGALAGISIGFLVWGYTLLLPWVAKAGLISHGIVENGPFGFTFLRPQALFFLEFEPLTHGVLWSIGANIIAYVMVSLVRAPTPIERIQAQQFLSDEQFRSTLHSSPSLRMWRSPITIDDLQSTVARYLGEERTVRSFSDYASANGVMLIPSAKADIQIMRFAERLLASSIGAASSRLVLALLLARANATGPNALRLLDDASEALHYNRDLLQSAIDQVRQGLSVFDKDMRLICWNRQFREMLDLPADLAQVGIPLDRVLEVLAERGDFGQGNVKDLVSQRLIRLAVTRETFQEQVDGGRRIVEIRTSTMPQGGIVTTYSDVTDRIAAASALARANENLERRVRERTAELLDVNAALAVAKTKADEANLDKTRFLAAASHDIMQPLNAARLYVQSLSESSIDPQSMKLVRNVDASLNAVEEIFSTLIEISRMDARRVDVDITDFPLSDIFEQLKLEFEPVARERGLAFTVLPTNVWVRSDRRLLRRVLQNLVSNAVKYTRTGKVVLGLRRRGEVVSLQVLDTGPGIPEDKRRLIFHEFQRIEGAGSREHGLGLGLSIVERICLMLGHPLELNSEAGKGSMFSVVVPLAVPVKETRTTVVPARKLGSPKGSYVLCIDNEPAVLAGMEALLGGWGCKVTTATSIPTSVQAASSMPALPDVILADYHLDLGTGLAAIAAVRDKLKVDIPAVIITADHSAEVERHVREAGHAILRKPLKAAALRALMTRLLMQTPTAAQ</sequence>
<evidence type="ECO:0000256" key="4">
    <source>
        <dbReference type="ARBA" id="ARBA00012438"/>
    </source>
</evidence>
<dbReference type="SMART" id="SM00387">
    <property type="entry name" value="HATPase_c"/>
    <property type="match status" value="1"/>
</dbReference>
<dbReference type="NCBIfam" id="NF041832">
    <property type="entry name" value="near_NosP_CTERM"/>
    <property type="match status" value="1"/>
</dbReference>
<dbReference type="Gene3D" id="1.10.287.130">
    <property type="match status" value="1"/>
</dbReference>
<keyword evidence="17" id="KW-1185">Reference proteome</keyword>
<evidence type="ECO:0000313" key="16">
    <source>
        <dbReference type="EMBL" id="CPR18605.1"/>
    </source>
</evidence>
<dbReference type="EC" id="2.7.13.3" evidence="4"/>
<evidence type="ECO:0000256" key="13">
    <source>
        <dbReference type="SAM" id="Phobius"/>
    </source>
</evidence>
<dbReference type="InterPro" id="IPR001734">
    <property type="entry name" value="Na/solute_symporter"/>
</dbReference>
<evidence type="ECO:0000256" key="5">
    <source>
        <dbReference type="ARBA" id="ARBA00022553"/>
    </source>
</evidence>
<evidence type="ECO:0000256" key="11">
    <source>
        <dbReference type="PROSITE-ProRule" id="PRU00169"/>
    </source>
</evidence>
<dbReference type="InterPro" id="IPR001789">
    <property type="entry name" value="Sig_transdc_resp-reg_receiver"/>
</dbReference>
<dbReference type="Gene3D" id="3.30.565.10">
    <property type="entry name" value="Histidine kinase-like ATPase, C-terminal domain"/>
    <property type="match status" value="1"/>
</dbReference>
<dbReference type="InterPro" id="IPR011006">
    <property type="entry name" value="CheY-like_superfamily"/>
</dbReference>
<dbReference type="Proteomes" id="UP000033187">
    <property type="component" value="Chromosome 1"/>
</dbReference>
<dbReference type="InterPro" id="IPR003594">
    <property type="entry name" value="HATPase_dom"/>
</dbReference>
<protein>
    <recommendedName>
        <fullName evidence="4">histidine kinase</fullName>
        <ecNumber evidence="4">2.7.13.3</ecNumber>
    </recommendedName>
</protein>
<dbReference type="Gene3D" id="3.40.50.2300">
    <property type="match status" value="1"/>
</dbReference>
<keyword evidence="7 13" id="KW-0812">Transmembrane</keyword>
<dbReference type="PROSITE" id="PS50110">
    <property type="entry name" value="RESPONSE_REGULATORY"/>
    <property type="match status" value="1"/>
</dbReference>
<dbReference type="GO" id="GO:0005886">
    <property type="term" value="C:plasma membrane"/>
    <property type="evidence" value="ECO:0007669"/>
    <property type="project" value="TreeGrafter"/>
</dbReference>
<dbReference type="Gene3D" id="3.30.450.20">
    <property type="entry name" value="PAS domain"/>
    <property type="match status" value="1"/>
</dbReference>
<evidence type="ECO:0000256" key="7">
    <source>
        <dbReference type="ARBA" id="ARBA00022692"/>
    </source>
</evidence>
<dbReference type="GO" id="GO:0000155">
    <property type="term" value="F:phosphorelay sensor kinase activity"/>
    <property type="evidence" value="ECO:0007669"/>
    <property type="project" value="InterPro"/>
</dbReference>
<feature type="transmembrane region" description="Helical" evidence="13">
    <location>
        <begin position="71"/>
        <end position="92"/>
    </location>
</feature>
<organism evidence="16 17">
    <name type="scientific">Candidatus Filomicrobium marinum</name>
    <dbReference type="NCBI Taxonomy" id="1608628"/>
    <lineage>
        <taxon>Bacteria</taxon>
        <taxon>Pseudomonadati</taxon>
        <taxon>Pseudomonadota</taxon>
        <taxon>Alphaproteobacteria</taxon>
        <taxon>Hyphomicrobiales</taxon>
        <taxon>Hyphomicrobiaceae</taxon>
        <taxon>Filomicrobium</taxon>
    </lineage>
</organism>
<feature type="modified residue" description="4-aspartylphosphate" evidence="11">
    <location>
        <position position="1106"/>
    </location>
</feature>
<feature type="transmembrane region" description="Helical" evidence="13">
    <location>
        <begin position="387"/>
        <end position="410"/>
    </location>
</feature>
<dbReference type="OrthoDB" id="9764438at2"/>
<reference evidence="16" key="1">
    <citation type="journal article" date="2015" name="Genome Announc.">
        <title>Complete Genome Sequences of Two Strains of Candidatus Filomicrobium marinum, a Methanesulfonate-Degrading Species.</title>
        <authorList>
            <person name="Henriques A.C."/>
            <person name="De Marco P."/>
        </authorList>
    </citation>
    <scope>NUCLEOTIDE SEQUENCE</scope>
    <source>
        <strain evidence="16">Berkeley</strain>
    </source>
</reference>
<dbReference type="KEGG" id="fiy:BN1229_v1_1785"/>
<evidence type="ECO:0000256" key="6">
    <source>
        <dbReference type="ARBA" id="ARBA00022679"/>
    </source>
</evidence>
<dbReference type="RefSeq" id="WP_046477933.1">
    <property type="nucleotide sequence ID" value="NZ_LN829118.1"/>
</dbReference>
<evidence type="ECO:0000256" key="10">
    <source>
        <dbReference type="ARBA" id="ARBA00023136"/>
    </source>
</evidence>
<feature type="transmembrane region" description="Helical" evidence="13">
    <location>
        <begin position="241"/>
        <end position="265"/>
    </location>
</feature>
<dbReference type="SMART" id="SM00388">
    <property type="entry name" value="HisKA"/>
    <property type="match status" value="1"/>
</dbReference>
<dbReference type="FunFam" id="1.10.287.130:FF:000063">
    <property type="entry name" value="Hybrid sensor histidine kinase/response regulator"/>
    <property type="match status" value="1"/>
</dbReference>
<evidence type="ECO:0000256" key="1">
    <source>
        <dbReference type="ARBA" id="ARBA00000085"/>
    </source>
</evidence>
<keyword evidence="5 11" id="KW-0597">Phosphoprotein</keyword>
<feature type="transmembrane region" description="Helical" evidence="13">
    <location>
        <begin position="41"/>
        <end position="59"/>
    </location>
</feature>
<keyword evidence="9 13" id="KW-1133">Transmembrane helix</keyword>
<dbReference type="InterPro" id="IPR005467">
    <property type="entry name" value="His_kinase_dom"/>
</dbReference>
<evidence type="ECO:0000259" key="15">
    <source>
        <dbReference type="PROSITE" id="PS50110"/>
    </source>
</evidence>
<feature type="transmembrane region" description="Helical" evidence="13">
    <location>
        <begin position="195"/>
        <end position="221"/>
    </location>
</feature>
<evidence type="ECO:0000256" key="8">
    <source>
        <dbReference type="ARBA" id="ARBA00022777"/>
    </source>
</evidence>
<feature type="transmembrane region" description="Helical" evidence="13">
    <location>
        <begin position="416"/>
        <end position="440"/>
    </location>
</feature>
<dbReference type="EMBL" id="LN829119">
    <property type="protein sequence ID" value="CPR18605.1"/>
    <property type="molecule type" value="Genomic_DNA"/>
</dbReference>
<comment type="catalytic activity">
    <reaction evidence="1">
        <text>ATP + protein L-histidine = ADP + protein N-phospho-L-histidine.</text>
        <dbReference type="EC" id="2.7.13.3"/>
    </reaction>
</comment>
<evidence type="ECO:0000256" key="3">
    <source>
        <dbReference type="ARBA" id="ARBA00006434"/>
    </source>
</evidence>
<dbReference type="PANTHER" id="PTHR43047:SF9">
    <property type="entry name" value="HISTIDINE KINASE"/>
    <property type="match status" value="1"/>
</dbReference>
<gene>
    <name evidence="16" type="ORF">YBN1229_v1_1785</name>
</gene>
<dbReference type="CDD" id="cd00156">
    <property type="entry name" value="REC"/>
    <property type="match status" value="1"/>
</dbReference>
<dbReference type="SUPFAM" id="SSF52172">
    <property type="entry name" value="CheY-like"/>
    <property type="match status" value="1"/>
</dbReference>
<dbReference type="InterPro" id="IPR038377">
    <property type="entry name" value="Na/Glc_symporter_sf"/>
</dbReference>
<keyword evidence="12" id="KW-0175">Coiled coil</keyword>
<dbReference type="Pfam" id="PF00072">
    <property type="entry name" value="Response_reg"/>
    <property type="match status" value="1"/>
</dbReference>
<dbReference type="GO" id="GO:0009927">
    <property type="term" value="F:histidine phosphotransfer kinase activity"/>
    <property type="evidence" value="ECO:0007669"/>
    <property type="project" value="TreeGrafter"/>
</dbReference>
<dbReference type="InterPro" id="IPR035965">
    <property type="entry name" value="PAS-like_dom_sf"/>
</dbReference>
<dbReference type="InterPro" id="IPR036097">
    <property type="entry name" value="HisK_dim/P_sf"/>
</dbReference>
<dbReference type="PROSITE" id="PS50283">
    <property type="entry name" value="NA_SOLUT_SYMP_3"/>
    <property type="match status" value="1"/>
</dbReference>
<dbReference type="InterPro" id="IPR036890">
    <property type="entry name" value="HATPase_C_sf"/>
</dbReference>
<feature type="transmembrane region" description="Helical" evidence="13">
    <location>
        <begin position="6"/>
        <end position="29"/>
    </location>
</feature>
<evidence type="ECO:0000256" key="2">
    <source>
        <dbReference type="ARBA" id="ARBA00004141"/>
    </source>
</evidence>
<feature type="transmembrane region" description="Helical" evidence="13">
    <location>
        <begin position="117"/>
        <end position="142"/>
    </location>
</feature>
<feature type="transmembrane region" description="Helical" evidence="13">
    <location>
        <begin position="286"/>
        <end position="313"/>
    </location>
</feature>
<feature type="transmembrane region" description="Helical" evidence="13">
    <location>
        <begin position="447"/>
        <end position="469"/>
    </location>
</feature>
<proteinExistence type="inferred from homology"/>
<comment type="subcellular location">
    <subcellularLocation>
        <location evidence="2">Membrane</location>
        <topology evidence="2">Multi-pass membrane protein</topology>
    </subcellularLocation>
</comment>
<dbReference type="SMART" id="SM00448">
    <property type="entry name" value="REC"/>
    <property type="match status" value="1"/>
</dbReference>
<feature type="coiled-coil region" evidence="12">
    <location>
        <begin position="773"/>
        <end position="800"/>
    </location>
</feature>
<dbReference type="SUPFAM" id="SSF55874">
    <property type="entry name" value="ATPase domain of HSP90 chaperone/DNA topoisomerase II/histidine kinase"/>
    <property type="match status" value="1"/>
</dbReference>
<dbReference type="PRINTS" id="PR00344">
    <property type="entry name" value="BCTRLSENSOR"/>
</dbReference>
<feature type="transmembrane region" description="Helical" evidence="13">
    <location>
        <begin position="333"/>
        <end position="366"/>
    </location>
</feature>
<evidence type="ECO:0000259" key="14">
    <source>
        <dbReference type="PROSITE" id="PS50109"/>
    </source>
</evidence>
<dbReference type="PANTHER" id="PTHR43047">
    <property type="entry name" value="TWO-COMPONENT HISTIDINE PROTEIN KINASE"/>
    <property type="match status" value="1"/>
</dbReference>
<name>A0A0D6JF45_9HYPH</name>
<dbReference type="KEGG" id="fil:BN1229_v1_1782"/>
<dbReference type="AlphaFoldDB" id="A0A0D6JF45"/>
<keyword evidence="8 16" id="KW-0418">Kinase</keyword>
<evidence type="ECO:0000313" key="17">
    <source>
        <dbReference type="Proteomes" id="UP000033187"/>
    </source>
</evidence>
<dbReference type="Pfam" id="PF02518">
    <property type="entry name" value="HATPase_c"/>
    <property type="match status" value="1"/>
</dbReference>
<dbReference type="InterPro" id="IPR003661">
    <property type="entry name" value="HisK_dim/P_dom"/>
</dbReference>
<dbReference type="CDD" id="cd10322">
    <property type="entry name" value="SLC5sbd"/>
    <property type="match status" value="1"/>
</dbReference>
<keyword evidence="10 13" id="KW-0472">Membrane</keyword>
<dbReference type="GO" id="GO:0022857">
    <property type="term" value="F:transmembrane transporter activity"/>
    <property type="evidence" value="ECO:0007669"/>
    <property type="project" value="InterPro"/>
</dbReference>
<dbReference type="SUPFAM" id="SSF47384">
    <property type="entry name" value="Homodimeric domain of signal transducing histidine kinase"/>
    <property type="match status" value="1"/>
</dbReference>
<feature type="domain" description="Histidine kinase" evidence="14">
    <location>
        <begin position="821"/>
        <end position="1033"/>
    </location>
</feature>
<dbReference type="CDD" id="cd00082">
    <property type="entry name" value="HisKA"/>
    <property type="match status" value="1"/>
</dbReference>
<dbReference type="Gene3D" id="1.20.1730.10">
    <property type="entry name" value="Sodium/glucose cotransporter"/>
    <property type="match status" value="1"/>
</dbReference>
<dbReference type="PROSITE" id="PS50109">
    <property type="entry name" value="HIS_KIN"/>
    <property type="match status" value="1"/>
</dbReference>
<dbReference type="Pfam" id="PF12860">
    <property type="entry name" value="PAS_7"/>
    <property type="match status" value="1"/>
</dbReference>
<evidence type="ECO:0000256" key="12">
    <source>
        <dbReference type="SAM" id="Coils"/>
    </source>
</evidence>
<keyword evidence="6" id="KW-0808">Transferase</keyword>
<evidence type="ECO:0000256" key="9">
    <source>
        <dbReference type="ARBA" id="ARBA00022989"/>
    </source>
</evidence>
<comment type="similarity">
    <text evidence="3">Belongs to the sodium:solute symporter (SSF) (TC 2.A.21) family.</text>
</comment>
<dbReference type="Pfam" id="PF00512">
    <property type="entry name" value="HisKA"/>
    <property type="match status" value="1"/>
</dbReference>
<dbReference type="FunFam" id="3.30.565.10:FF:000049">
    <property type="entry name" value="Two-component sensor histidine kinase"/>
    <property type="match status" value="1"/>
</dbReference>